<dbReference type="RefSeq" id="WP_286381296.1">
    <property type="nucleotide sequence ID" value="NZ_JACANG010000019.1"/>
</dbReference>
<organism evidence="1 2">
    <name type="scientific">Acinetobacter towneri</name>
    <dbReference type="NCBI Taxonomy" id="202956"/>
    <lineage>
        <taxon>Bacteria</taxon>
        <taxon>Pseudomonadati</taxon>
        <taxon>Pseudomonadota</taxon>
        <taxon>Gammaproteobacteria</taxon>
        <taxon>Moraxellales</taxon>
        <taxon>Moraxellaceae</taxon>
        <taxon>Acinetobacter</taxon>
    </lineage>
</organism>
<proteinExistence type="predicted"/>
<evidence type="ECO:0000313" key="2">
    <source>
        <dbReference type="Proteomes" id="UP001174419"/>
    </source>
</evidence>
<dbReference type="Pfam" id="PF13148">
    <property type="entry name" value="DUF3987"/>
    <property type="match status" value="1"/>
</dbReference>
<reference evidence="1" key="1">
    <citation type="submission" date="2020-06" db="EMBL/GenBank/DDBJ databases">
        <authorList>
            <person name="Dong N."/>
        </authorList>
    </citation>
    <scope>NUCLEOTIDE SEQUENCE</scope>
    <source>
        <strain evidence="1">DF49-4</strain>
    </source>
</reference>
<sequence length="746" mass="84394">MNAKPHDILNKPIPIAVNIDPVTGYRAEFFQLEDFATSCIDEHSLKVKSDVHIHPLKPSYNCENCEAYTLVNPTKLSEVVGYQIRGIAREYDTTQTPFKETKSENVSFLIGEKGVLASGLNKPHLSYVVGTNDMGLFIQLAKAGKAVLLHQSLDEAYKILNSGMPETVFRLIAGKSAPVNNADLFVQVDDSFREFTSSQIETFFLEKRKQIIESGAFNQDAGNQQFNWQQPKPIKSELLPVMQFTKEMLPREFSDYVIDEAYGADNMSSDMVAACLLTSLASMIGARVGVKPKKYSNWTIVPNMWGGIVAPPSSKKSPAFNAGTLPIERLIAEAREEHKEAIKKFNILSMAKDADMSALKSKLKDVSKKGDDSKKQEIIDEMIRLDEEADAAPVLRRYKTNDSSPEALSELEKYNPYGVLVLRDELTGWLASVDKDPSERAFYLEGYNGDKPYEFDRILRGNGFIKNHCLSILGGIQPDKLITYLEPSIKGLGNDGLFQRFQMLVYPDPTQWKYVDQTPNKEARNEVYLFFKQIDDLDSAALERMGAYPADEHNARPYFRFGEKAQVLFEQWTTRLHIEKVENEEHSIVAQHLQKYPKLMASLALIFHLIDGIKFGSVGDISEQSAQMAIEWCDYLESHARRIYGLVLDAASVKAGTVCQRLLLLKDNDDWRTKGFKARDVLRKSWKGLTDIESVENTLELLADHSWLHIEEVSTTDKGGRPSKRYRINPKIYEIAKNHTDKTDRT</sequence>
<dbReference type="AlphaFoldDB" id="A0AB35M1M7"/>
<dbReference type="EMBL" id="JACANG010000019">
    <property type="protein sequence ID" value="MDM1719461.1"/>
    <property type="molecule type" value="Genomic_DNA"/>
</dbReference>
<comment type="caution">
    <text evidence="1">The sequence shown here is derived from an EMBL/GenBank/DDBJ whole genome shotgun (WGS) entry which is preliminary data.</text>
</comment>
<dbReference type="Proteomes" id="UP001174419">
    <property type="component" value="Unassembled WGS sequence"/>
</dbReference>
<name>A0AB35M1M7_9GAMM</name>
<accession>A0AB35M1M7</accession>
<protein>
    <submittedName>
        <fullName evidence="1">DUF3987 domain-containing protein</fullName>
    </submittedName>
</protein>
<evidence type="ECO:0000313" key="1">
    <source>
        <dbReference type="EMBL" id="MDM1719461.1"/>
    </source>
</evidence>
<dbReference type="InterPro" id="IPR025048">
    <property type="entry name" value="DUF3987"/>
</dbReference>
<reference evidence="1" key="2">
    <citation type="journal article" date="2022" name="Sci. Total Environ.">
        <title>Prevalence, transmission, and molecular epidemiology of tet(X)-positive bacteria among humans, animals, and environmental niches in China: An epidemiological, and genomic-based study.</title>
        <authorList>
            <person name="Dong N."/>
            <person name="Zeng Y."/>
            <person name="Cai C."/>
            <person name="Sun C."/>
            <person name="Lu J."/>
            <person name="Liu C."/>
            <person name="Zhou H."/>
            <person name="Sun Q."/>
            <person name="Shu L."/>
            <person name="Wang H."/>
            <person name="Wang Y."/>
            <person name="Wang S."/>
            <person name="Wu C."/>
            <person name="Chan E.W."/>
            <person name="Chen G."/>
            <person name="Shen Z."/>
            <person name="Chen S."/>
            <person name="Zhang R."/>
        </authorList>
    </citation>
    <scope>NUCLEOTIDE SEQUENCE</scope>
    <source>
        <strain evidence="1">DF49-4</strain>
    </source>
</reference>
<gene>
    <name evidence="1" type="ORF">HX110_10045</name>
</gene>